<sequence length="156" mass="16972">MAEPMSTMFERMDRSSFEGRFAGSLPAGDFDESFARIEALAKILDSAIRIPGTKVVMGVDAVLGLVPVIGDVISGAIASYIIWEARRLGAPRWLIARMAMNTALDTAVGGIPIFGDMFDVAYKSNLKNVALLKRHADKHGHRYGRRPTIDATYTVG</sequence>
<keyword evidence="1" id="KW-0812">Transmembrane</keyword>
<dbReference type="Proteomes" id="UP000199423">
    <property type="component" value="Unassembled WGS sequence"/>
</dbReference>
<dbReference type="STRING" id="51670.SAMN04488557_0025"/>
<dbReference type="AlphaFoldDB" id="A0A1I7MTF8"/>
<dbReference type="PANTHER" id="PTHR35519">
    <property type="entry name" value="MEMBRANE PROTEINS"/>
    <property type="match status" value="1"/>
</dbReference>
<dbReference type="Pfam" id="PF13430">
    <property type="entry name" value="DUF4112"/>
    <property type="match status" value="1"/>
</dbReference>
<name>A0A1I7MTF8_9HYPH</name>
<keyword evidence="3" id="KW-1185">Reference proteome</keyword>
<feature type="transmembrane region" description="Helical" evidence="1">
    <location>
        <begin position="61"/>
        <end position="83"/>
    </location>
</feature>
<protein>
    <recommendedName>
        <fullName evidence="4">DUF4112 domain-containing protein</fullName>
    </recommendedName>
</protein>
<dbReference type="EMBL" id="FPCH01000001">
    <property type="protein sequence ID" value="SFV25687.1"/>
    <property type="molecule type" value="Genomic_DNA"/>
</dbReference>
<organism evidence="2 3">
    <name type="scientific">Hyphomicrobium facile</name>
    <dbReference type="NCBI Taxonomy" id="51670"/>
    <lineage>
        <taxon>Bacteria</taxon>
        <taxon>Pseudomonadati</taxon>
        <taxon>Pseudomonadota</taxon>
        <taxon>Alphaproteobacteria</taxon>
        <taxon>Hyphomicrobiales</taxon>
        <taxon>Hyphomicrobiaceae</taxon>
        <taxon>Hyphomicrobium</taxon>
    </lineage>
</organism>
<reference evidence="3" key="1">
    <citation type="submission" date="2016-10" db="EMBL/GenBank/DDBJ databases">
        <authorList>
            <person name="Varghese N."/>
            <person name="Submissions S."/>
        </authorList>
    </citation>
    <scope>NUCLEOTIDE SEQUENCE [LARGE SCALE GENOMIC DNA]</scope>
    <source>
        <strain evidence="3">DSM 1565</strain>
    </source>
</reference>
<proteinExistence type="predicted"/>
<accession>A0A1I7MTF8</accession>
<gene>
    <name evidence="2" type="ORF">SAMN04488557_0025</name>
</gene>
<keyword evidence="1" id="KW-0472">Membrane</keyword>
<evidence type="ECO:0008006" key="4">
    <source>
        <dbReference type="Google" id="ProtNLM"/>
    </source>
</evidence>
<evidence type="ECO:0000313" key="2">
    <source>
        <dbReference type="EMBL" id="SFV25687.1"/>
    </source>
</evidence>
<evidence type="ECO:0000313" key="3">
    <source>
        <dbReference type="Proteomes" id="UP000199423"/>
    </source>
</evidence>
<dbReference type="PANTHER" id="PTHR35519:SF2">
    <property type="entry name" value="PH DOMAIN PROTEIN"/>
    <property type="match status" value="1"/>
</dbReference>
<dbReference type="InterPro" id="IPR025187">
    <property type="entry name" value="DUF4112"/>
</dbReference>
<keyword evidence="1" id="KW-1133">Transmembrane helix</keyword>
<evidence type="ECO:0000256" key="1">
    <source>
        <dbReference type="SAM" id="Phobius"/>
    </source>
</evidence>